<proteinExistence type="predicted"/>
<reference evidence="2" key="1">
    <citation type="submission" date="2022-08" db="EMBL/GenBank/DDBJ databases">
        <authorList>
            <person name="Gutierrez-Valencia J."/>
        </authorList>
    </citation>
    <scope>NUCLEOTIDE SEQUENCE</scope>
</reference>
<dbReference type="Proteomes" id="UP001154282">
    <property type="component" value="Unassembled WGS sequence"/>
</dbReference>
<evidence type="ECO:0000313" key="2">
    <source>
        <dbReference type="EMBL" id="CAI0379566.1"/>
    </source>
</evidence>
<feature type="compositionally biased region" description="Basic and acidic residues" evidence="1">
    <location>
        <begin position="1"/>
        <end position="24"/>
    </location>
</feature>
<sequence length="279" mass="30914">MGKSGLRGDSRLEHCGGVGERAESEAAEGSRSGRIQVPFLAEQQFEQRGELRLHHRSHRRGSGSGPLLAAQKHPEKQHRAGRRNPRHRQPRRRLLRLASSAIGGESVQPEIPRDERGRGREVRALRLHDAVEPGVGFEGMGDVPLVAGSGAVVHLRQQQRRRATRRRRRAQHAESQCLQARLAVDQSAGGRVLALCSESKVRVQVGWVLRRRRVLLLPSLQWPNPLAGTELAPRHGLELHRFAHDRGGEDNVPQLRAIGADRTAEARCDGRLHLQAAGS</sequence>
<evidence type="ECO:0000313" key="3">
    <source>
        <dbReference type="Proteomes" id="UP001154282"/>
    </source>
</evidence>
<dbReference type="EMBL" id="CAMGYJ010000002">
    <property type="protein sequence ID" value="CAI0379566.1"/>
    <property type="molecule type" value="Genomic_DNA"/>
</dbReference>
<organism evidence="2 3">
    <name type="scientific">Linum tenue</name>
    <dbReference type="NCBI Taxonomy" id="586396"/>
    <lineage>
        <taxon>Eukaryota</taxon>
        <taxon>Viridiplantae</taxon>
        <taxon>Streptophyta</taxon>
        <taxon>Embryophyta</taxon>
        <taxon>Tracheophyta</taxon>
        <taxon>Spermatophyta</taxon>
        <taxon>Magnoliopsida</taxon>
        <taxon>eudicotyledons</taxon>
        <taxon>Gunneridae</taxon>
        <taxon>Pentapetalae</taxon>
        <taxon>rosids</taxon>
        <taxon>fabids</taxon>
        <taxon>Malpighiales</taxon>
        <taxon>Linaceae</taxon>
        <taxon>Linum</taxon>
    </lineage>
</organism>
<gene>
    <name evidence="2" type="ORF">LITE_LOCUS2314</name>
</gene>
<feature type="region of interest" description="Disordered" evidence="1">
    <location>
        <begin position="1"/>
        <end position="37"/>
    </location>
</feature>
<keyword evidence="3" id="KW-1185">Reference proteome</keyword>
<feature type="region of interest" description="Disordered" evidence="1">
    <location>
        <begin position="52"/>
        <end position="92"/>
    </location>
</feature>
<comment type="caution">
    <text evidence="2">The sequence shown here is derived from an EMBL/GenBank/DDBJ whole genome shotgun (WGS) entry which is preliminary data.</text>
</comment>
<evidence type="ECO:0000256" key="1">
    <source>
        <dbReference type="SAM" id="MobiDB-lite"/>
    </source>
</evidence>
<protein>
    <submittedName>
        <fullName evidence="2">Uncharacterized protein</fullName>
    </submittedName>
</protein>
<feature type="compositionally biased region" description="Basic residues" evidence="1">
    <location>
        <begin position="79"/>
        <end position="92"/>
    </location>
</feature>
<name>A0AAV0H2Q0_9ROSI</name>
<accession>A0AAV0H2Q0</accession>
<dbReference type="AlphaFoldDB" id="A0AAV0H2Q0"/>